<dbReference type="InterPro" id="IPR051325">
    <property type="entry name" value="Nudix_hydrolase_domain"/>
</dbReference>
<feature type="domain" description="Nudix hydrolase" evidence="3">
    <location>
        <begin position="1"/>
        <end position="135"/>
    </location>
</feature>
<evidence type="ECO:0000256" key="2">
    <source>
        <dbReference type="RuleBase" id="RU003476"/>
    </source>
</evidence>
<evidence type="ECO:0000313" key="4">
    <source>
        <dbReference type="EMBL" id="OGC83835.1"/>
    </source>
</evidence>
<dbReference type="PROSITE" id="PS00893">
    <property type="entry name" value="NUDIX_BOX"/>
    <property type="match status" value="1"/>
</dbReference>
<name>A0A1F4XQ85_9BACT</name>
<organism evidence="4 5">
    <name type="scientific">Candidatus Adlerbacteria bacterium RIFCSPHIGHO2_02_FULL_52_17</name>
    <dbReference type="NCBI Taxonomy" id="1797240"/>
    <lineage>
        <taxon>Bacteria</taxon>
        <taxon>Candidatus Adleribacteriota</taxon>
    </lineage>
</organism>
<dbReference type="STRING" id="1797240.A3D68_02475"/>
<comment type="similarity">
    <text evidence="2">Belongs to the Nudix hydrolase family.</text>
</comment>
<evidence type="ECO:0000256" key="1">
    <source>
        <dbReference type="ARBA" id="ARBA00022801"/>
    </source>
</evidence>
<dbReference type="Proteomes" id="UP000177564">
    <property type="component" value="Unassembled WGS sequence"/>
</dbReference>
<gene>
    <name evidence="4" type="ORF">A3D68_02475</name>
</gene>
<dbReference type="PANTHER" id="PTHR21340">
    <property type="entry name" value="DIADENOSINE 5,5-P1,P4-TETRAPHOSPHATE PYROPHOSPHOHYDROLASE MUTT"/>
    <property type="match status" value="1"/>
</dbReference>
<dbReference type="InterPro" id="IPR020476">
    <property type="entry name" value="Nudix_hydrolase"/>
</dbReference>
<dbReference type="EMBL" id="MEWU01000009">
    <property type="protein sequence ID" value="OGC83835.1"/>
    <property type="molecule type" value="Genomic_DNA"/>
</dbReference>
<dbReference type="PRINTS" id="PR00502">
    <property type="entry name" value="NUDIXFAMILY"/>
</dbReference>
<keyword evidence="1 2" id="KW-0378">Hydrolase</keyword>
<dbReference type="AlphaFoldDB" id="A0A1F4XQ85"/>
<dbReference type="InterPro" id="IPR000086">
    <property type="entry name" value="NUDIX_hydrolase_dom"/>
</dbReference>
<dbReference type="Pfam" id="PF00293">
    <property type="entry name" value="NUDIX"/>
    <property type="match status" value="1"/>
</dbReference>
<dbReference type="PANTHER" id="PTHR21340:SF0">
    <property type="entry name" value="BIS(5'-NUCLEOSYL)-TETRAPHOSPHATASE [ASYMMETRICAL]"/>
    <property type="match status" value="1"/>
</dbReference>
<dbReference type="SUPFAM" id="SSF55811">
    <property type="entry name" value="Nudix"/>
    <property type="match status" value="1"/>
</dbReference>
<dbReference type="GO" id="GO:0006754">
    <property type="term" value="P:ATP biosynthetic process"/>
    <property type="evidence" value="ECO:0007669"/>
    <property type="project" value="TreeGrafter"/>
</dbReference>
<protein>
    <recommendedName>
        <fullName evidence="3">Nudix hydrolase domain-containing protein</fullName>
    </recommendedName>
</protein>
<sequence length="144" mass="15779">MKERIVAGGVVVGPGGKIVIVEQKGNSWSFPKGGIDPGETPLDAARREVLEEAGIAQLKYKADLGSYSRLGIGKDGIGEDTSRPPNKRIFFLFHTTQQIATYDGDETTDARFVTIGEALSLLTHQRDRLFLKSIRGIVEQYNES</sequence>
<proteinExistence type="inferred from homology"/>
<dbReference type="InterPro" id="IPR015797">
    <property type="entry name" value="NUDIX_hydrolase-like_dom_sf"/>
</dbReference>
<dbReference type="GO" id="GO:0006167">
    <property type="term" value="P:AMP biosynthetic process"/>
    <property type="evidence" value="ECO:0007669"/>
    <property type="project" value="TreeGrafter"/>
</dbReference>
<dbReference type="InterPro" id="IPR020084">
    <property type="entry name" value="NUDIX_hydrolase_CS"/>
</dbReference>
<dbReference type="GO" id="GO:0004081">
    <property type="term" value="F:bis(5'-nucleosyl)-tetraphosphatase (asymmetrical) activity"/>
    <property type="evidence" value="ECO:0007669"/>
    <property type="project" value="TreeGrafter"/>
</dbReference>
<reference evidence="4 5" key="1">
    <citation type="journal article" date="2016" name="Nat. Commun.">
        <title>Thousands of microbial genomes shed light on interconnected biogeochemical processes in an aquifer system.</title>
        <authorList>
            <person name="Anantharaman K."/>
            <person name="Brown C.T."/>
            <person name="Hug L.A."/>
            <person name="Sharon I."/>
            <person name="Castelle C.J."/>
            <person name="Probst A.J."/>
            <person name="Thomas B.C."/>
            <person name="Singh A."/>
            <person name="Wilkins M.J."/>
            <person name="Karaoz U."/>
            <person name="Brodie E.L."/>
            <person name="Williams K.H."/>
            <person name="Hubbard S.S."/>
            <person name="Banfield J.F."/>
        </authorList>
    </citation>
    <scope>NUCLEOTIDE SEQUENCE [LARGE SCALE GENOMIC DNA]</scope>
</reference>
<dbReference type="Gene3D" id="3.90.79.10">
    <property type="entry name" value="Nucleoside Triphosphate Pyrophosphohydrolase"/>
    <property type="match status" value="1"/>
</dbReference>
<accession>A0A1F4XQ85</accession>
<dbReference type="PROSITE" id="PS51462">
    <property type="entry name" value="NUDIX"/>
    <property type="match status" value="1"/>
</dbReference>
<evidence type="ECO:0000313" key="5">
    <source>
        <dbReference type="Proteomes" id="UP000177564"/>
    </source>
</evidence>
<evidence type="ECO:0000259" key="3">
    <source>
        <dbReference type="PROSITE" id="PS51462"/>
    </source>
</evidence>
<comment type="caution">
    <text evidence="4">The sequence shown here is derived from an EMBL/GenBank/DDBJ whole genome shotgun (WGS) entry which is preliminary data.</text>
</comment>